<keyword evidence="4" id="KW-1185">Reference proteome</keyword>
<dbReference type="PANTHER" id="PTHR43591:SF10">
    <property type="entry name" value="ABC TRANSMEMBRANE TYPE-1 DOMAIN-CONTAINING PROTEIN-RELATED"/>
    <property type="match status" value="1"/>
</dbReference>
<accession>A0A9P7UGZ9</accession>
<dbReference type="Pfam" id="PF13489">
    <property type="entry name" value="Methyltransf_23"/>
    <property type="match status" value="1"/>
</dbReference>
<dbReference type="InterPro" id="IPR029063">
    <property type="entry name" value="SAM-dependent_MTases_sf"/>
</dbReference>
<keyword evidence="3" id="KW-0808">Transferase</keyword>
<dbReference type="CDD" id="cd02440">
    <property type="entry name" value="AdoMet_MTases"/>
    <property type="match status" value="1"/>
</dbReference>
<dbReference type="GO" id="GO:0032259">
    <property type="term" value="P:methylation"/>
    <property type="evidence" value="ECO:0007669"/>
    <property type="project" value="UniProtKB-KW"/>
</dbReference>
<protein>
    <submittedName>
        <fullName evidence="3">Umta methyltransferase family protein</fullName>
    </submittedName>
</protein>
<evidence type="ECO:0000313" key="3">
    <source>
        <dbReference type="EMBL" id="KAG7055406.1"/>
    </source>
</evidence>
<proteinExistence type="inferred from homology"/>
<comment type="caution">
    <text evidence="3">The sequence shown here is derived from an EMBL/GenBank/DDBJ whole genome shotgun (WGS) entry which is preliminary data.</text>
</comment>
<dbReference type="Gene3D" id="3.40.50.150">
    <property type="entry name" value="Vaccinia Virus protein VP39"/>
    <property type="match status" value="1"/>
</dbReference>
<sequence>MDWQDSQAEMGYSFRDPLLEGPSNVHETQLHNSNAPLEPEDDPNAYSDGLTMEERIAKYTTSITSSVVDYPIEYGRRYHAYRPGSMFKNFAAAVFILILQSRHVGGYEMDRLDYAHAMIVKAIGSRLFHAPLDKDKIRAILDIGTGTGIWAVEMGDIFENAEVFGNDLSAIQPEWTPANVSFEIDDVESPWVTENKYDFIMCRYMTASITDWPKLVQNIYDHLNPGGWVEFQDMNPEFYSEDGSYTKDHATYQWNQAFLGAIRATGRDPTPGPTHERRVRAAGFANVTALKFKAPLTPWARDQHYRDLGMMNLRLTVDGLEGFSVKMFTEVLGRSRAAVQVEIAHVRNELRAWPPAFHAMVDYDVVYGQKPFA</sequence>
<gene>
    <name evidence="3" type="ORF">JMJ77_007866</name>
</gene>
<reference evidence="3" key="1">
    <citation type="submission" date="2021-05" db="EMBL/GenBank/DDBJ databases">
        <title>Comparative genomics of three Colletotrichum scovillei strains and genetic complementation revealed genes involved fungal growth and virulence on chili pepper.</title>
        <authorList>
            <person name="Hsieh D.-K."/>
            <person name="Chuang S.-C."/>
            <person name="Chen C.-Y."/>
            <person name="Chao Y.-T."/>
            <person name="Lu M.-Y.J."/>
            <person name="Lee M.-H."/>
            <person name="Shih M.-C."/>
        </authorList>
    </citation>
    <scope>NUCLEOTIDE SEQUENCE</scope>
    <source>
        <strain evidence="3">Coll-153</strain>
    </source>
</reference>
<dbReference type="Proteomes" id="UP000699042">
    <property type="component" value="Unassembled WGS sequence"/>
</dbReference>
<name>A0A9P7UGZ9_9PEZI</name>
<dbReference type="AlphaFoldDB" id="A0A9P7UGZ9"/>
<evidence type="ECO:0000256" key="1">
    <source>
        <dbReference type="ARBA" id="ARBA00038158"/>
    </source>
</evidence>
<dbReference type="EMBL" id="JAESDN010000002">
    <property type="protein sequence ID" value="KAG7055406.1"/>
    <property type="molecule type" value="Genomic_DNA"/>
</dbReference>
<organism evidence="3 4">
    <name type="scientific">Colletotrichum scovillei</name>
    <dbReference type="NCBI Taxonomy" id="1209932"/>
    <lineage>
        <taxon>Eukaryota</taxon>
        <taxon>Fungi</taxon>
        <taxon>Dikarya</taxon>
        <taxon>Ascomycota</taxon>
        <taxon>Pezizomycotina</taxon>
        <taxon>Sordariomycetes</taxon>
        <taxon>Hypocreomycetidae</taxon>
        <taxon>Glomerellales</taxon>
        <taxon>Glomerellaceae</taxon>
        <taxon>Colletotrichum</taxon>
        <taxon>Colletotrichum acutatum species complex</taxon>
    </lineage>
</organism>
<evidence type="ECO:0000313" key="4">
    <source>
        <dbReference type="Proteomes" id="UP000699042"/>
    </source>
</evidence>
<dbReference type="OrthoDB" id="2013972at2759"/>
<feature type="region of interest" description="Disordered" evidence="2">
    <location>
        <begin position="23"/>
        <end position="47"/>
    </location>
</feature>
<evidence type="ECO:0000256" key="2">
    <source>
        <dbReference type="SAM" id="MobiDB-lite"/>
    </source>
</evidence>
<feature type="compositionally biased region" description="Polar residues" evidence="2">
    <location>
        <begin position="25"/>
        <end position="35"/>
    </location>
</feature>
<dbReference type="PANTHER" id="PTHR43591">
    <property type="entry name" value="METHYLTRANSFERASE"/>
    <property type="match status" value="1"/>
</dbReference>
<dbReference type="GO" id="GO:0008168">
    <property type="term" value="F:methyltransferase activity"/>
    <property type="evidence" value="ECO:0007669"/>
    <property type="project" value="UniProtKB-KW"/>
</dbReference>
<comment type="similarity">
    <text evidence="1">Belongs to the methyltransferase superfamily. LaeA methyltransferase family.</text>
</comment>
<dbReference type="SUPFAM" id="SSF53335">
    <property type="entry name" value="S-adenosyl-L-methionine-dependent methyltransferases"/>
    <property type="match status" value="1"/>
</dbReference>
<keyword evidence="3" id="KW-0489">Methyltransferase</keyword>